<evidence type="ECO:0000313" key="6">
    <source>
        <dbReference type="EMBL" id="MDQ0472077.1"/>
    </source>
</evidence>
<dbReference type="InterPro" id="IPR036388">
    <property type="entry name" value="WH-like_DNA-bd_sf"/>
</dbReference>
<dbReference type="Pfam" id="PF00126">
    <property type="entry name" value="HTH_1"/>
    <property type="match status" value="1"/>
</dbReference>
<evidence type="ECO:0000256" key="1">
    <source>
        <dbReference type="ARBA" id="ARBA00009437"/>
    </source>
</evidence>
<dbReference type="InterPro" id="IPR000847">
    <property type="entry name" value="LysR_HTH_N"/>
</dbReference>
<feature type="domain" description="HTH lysR-type" evidence="5">
    <location>
        <begin position="33"/>
        <end position="90"/>
    </location>
</feature>
<accession>A0ABU0JCR9</accession>
<evidence type="ECO:0000256" key="4">
    <source>
        <dbReference type="ARBA" id="ARBA00023163"/>
    </source>
</evidence>
<comment type="caution">
    <text evidence="6">The sequence shown here is derived from an EMBL/GenBank/DDBJ whole genome shotgun (WGS) entry which is preliminary data.</text>
</comment>
<name>A0ABU0JCR9_9HYPH</name>
<dbReference type="InterPro" id="IPR036390">
    <property type="entry name" value="WH_DNA-bd_sf"/>
</dbReference>
<evidence type="ECO:0000313" key="7">
    <source>
        <dbReference type="Proteomes" id="UP001242480"/>
    </source>
</evidence>
<organism evidence="6 7">
    <name type="scientific">Labrys wisconsinensis</name>
    <dbReference type="NCBI Taxonomy" id="425677"/>
    <lineage>
        <taxon>Bacteria</taxon>
        <taxon>Pseudomonadati</taxon>
        <taxon>Pseudomonadota</taxon>
        <taxon>Alphaproteobacteria</taxon>
        <taxon>Hyphomicrobiales</taxon>
        <taxon>Xanthobacteraceae</taxon>
        <taxon>Labrys</taxon>
    </lineage>
</organism>
<keyword evidence="3 6" id="KW-0238">DNA-binding</keyword>
<comment type="similarity">
    <text evidence="1">Belongs to the LysR transcriptional regulatory family.</text>
</comment>
<dbReference type="Proteomes" id="UP001242480">
    <property type="component" value="Unassembled WGS sequence"/>
</dbReference>
<protein>
    <submittedName>
        <fullName evidence="6">DNA-binding transcriptional LysR family regulator</fullName>
    </submittedName>
</protein>
<dbReference type="PANTHER" id="PTHR30126:SF40">
    <property type="entry name" value="HTH-TYPE TRANSCRIPTIONAL REGULATOR GLTR"/>
    <property type="match status" value="1"/>
</dbReference>
<dbReference type="EMBL" id="JAUSVX010000011">
    <property type="protein sequence ID" value="MDQ0472077.1"/>
    <property type="molecule type" value="Genomic_DNA"/>
</dbReference>
<dbReference type="Gene3D" id="3.40.190.290">
    <property type="match status" value="1"/>
</dbReference>
<dbReference type="Gene3D" id="1.10.10.10">
    <property type="entry name" value="Winged helix-like DNA-binding domain superfamily/Winged helix DNA-binding domain"/>
    <property type="match status" value="1"/>
</dbReference>
<keyword evidence="4" id="KW-0804">Transcription</keyword>
<dbReference type="SUPFAM" id="SSF53850">
    <property type="entry name" value="Periplasmic binding protein-like II"/>
    <property type="match status" value="1"/>
</dbReference>
<dbReference type="PRINTS" id="PR00039">
    <property type="entry name" value="HTHLYSR"/>
</dbReference>
<evidence type="ECO:0000256" key="3">
    <source>
        <dbReference type="ARBA" id="ARBA00023125"/>
    </source>
</evidence>
<gene>
    <name evidence="6" type="ORF">QO011_005106</name>
</gene>
<dbReference type="InterPro" id="IPR005119">
    <property type="entry name" value="LysR_subst-bd"/>
</dbReference>
<dbReference type="PROSITE" id="PS50931">
    <property type="entry name" value="HTH_LYSR"/>
    <property type="match status" value="1"/>
</dbReference>
<evidence type="ECO:0000259" key="5">
    <source>
        <dbReference type="PROSITE" id="PS50931"/>
    </source>
</evidence>
<dbReference type="SUPFAM" id="SSF46785">
    <property type="entry name" value="Winged helix' DNA-binding domain"/>
    <property type="match status" value="1"/>
</dbReference>
<dbReference type="PANTHER" id="PTHR30126">
    <property type="entry name" value="HTH-TYPE TRANSCRIPTIONAL REGULATOR"/>
    <property type="match status" value="1"/>
</dbReference>
<keyword evidence="7" id="KW-1185">Reference proteome</keyword>
<dbReference type="RefSeq" id="WP_307278302.1">
    <property type="nucleotide sequence ID" value="NZ_JAUSVX010000011.1"/>
</dbReference>
<dbReference type="Pfam" id="PF03466">
    <property type="entry name" value="LysR_substrate"/>
    <property type="match status" value="1"/>
</dbReference>
<evidence type="ECO:0000256" key="2">
    <source>
        <dbReference type="ARBA" id="ARBA00023015"/>
    </source>
</evidence>
<reference evidence="6 7" key="1">
    <citation type="submission" date="2023-07" db="EMBL/GenBank/DDBJ databases">
        <title>Genomic Encyclopedia of Type Strains, Phase IV (KMG-IV): sequencing the most valuable type-strain genomes for metagenomic binning, comparative biology and taxonomic classification.</title>
        <authorList>
            <person name="Goeker M."/>
        </authorList>
    </citation>
    <scope>NUCLEOTIDE SEQUENCE [LARGE SCALE GENOMIC DNA]</scope>
    <source>
        <strain evidence="6 7">DSM 19619</strain>
    </source>
</reference>
<keyword evidence="2" id="KW-0805">Transcription regulation</keyword>
<proteinExistence type="inferred from homology"/>
<dbReference type="GO" id="GO:0003677">
    <property type="term" value="F:DNA binding"/>
    <property type="evidence" value="ECO:0007669"/>
    <property type="project" value="UniProtKB-KW"/>
</dbReference>
<sequence>MDLPPQKYIIPTRYIAVRLWLERSMQRVFASQTTLHKLELFCMVCELQSVTRVADRMSVAQPVVTAHIRFLEEKLGVRLFERSGRRLVLTPAGKRVHVWANDVITRTRELERELDLSVDGEAGNAIVAASMTVASYVLPPLFAAFRQRHRHGGISVQISNPQLVTAAVRDGSCDFGVCILDPRHDVDGLDVERLWIEQLILVAAAGSTLVGDVATADEIGRLPFVSSPRNQVRRELEEDGLRAHGIVDRRIMLEFGHPEAMKQAVRSGAGVAFVMETSVRDELERGLLRHVRTPGLDLPIPVFLVHRRGKGFSEFQARLMAFVRDAVVAERPPGDGGVTKPQ</sequence>